<protein>
    <recommendedName>
        <fullName evidence="3">ShK domain-containing protein</fullName>
    </recommendedName>
</protein>
<gene>
    <name evidence="1" type="ORF">PMAYCL1PPCAC_14093</name>
</gene>
<feature type="non-terminal residue" evidence="1">
    <location>
        <position position="1"/>
    </location>
</feature>
<organism evidence="1 2">
    <name type="scientific">Pristionchus mayeri</name>
    <dbReference type="NCBI Taxonomy" id="1317129"/>
    <lineage>
        <taxon>Eukaryota</taxon>
        <taxon>Metazoa</taxon>
        <taxon>Ecdysozoa</taxon>
        <taxon>Nematoda</taxon>
        <taxon>Chromadorea</taxon>
        <taxon>Rhabditida</taxon>
        <taxon>Rhabditina</taxon>
        <taxon>Diplogasteromorpha</taxon>
        <taxon>Diplogasteroidea</taxon>
        <taxon>Neodiplogasteridae</taxon>
        <taxon>Pristionchus</taxon>
    </lineage>
</organism>
<feature type="non-terminal residue" evidence="1">
    <location>
        <position position="79"/>
    </location>
</feature>
<dbReference type="PANTHER" id="PTHR46707">
    <property type="entry name" value="PROTEIN CBG07468"/>
    <property type="match status" value="1"/>
</dbReference>
<dbReference type="PANTHER" id="PTHR46707:SF1">
    <property type="entry name" value="COEXPRESSED WITH POLYCYSTINS-RELATED"/>
    <property type="match status" value="1"/>
</dbReference>
<name>A0AAN4ZMD9_9BILA</name>
<proteinExistence type="predicted"/>
<keyword evidence="2" id="KW-1185">Reference proteome</keyword>
<comment type="caution">
    <text evidence="1">The sequence shown here is derived from an EMBL/GenBank/DDBJ whole genome shotgun (WGS) entry which is preliminary data.</text>
</comment>
<evidence type="ECO:0000313" key="1">
    <source>
        <dbReference type="EMBL" id="GMR43898.1"/>
    </source>
</evidence>
<reference evidence="2" key="1">
    <citation type="submission" date="2022-10" db="EMBL/GenBank/DDBJ databases">
        <title>Genome assembly of Pristionchus species.</title>
        <authorList>
            <person name="Yoshida K."/>
            <person name="Sommer R.J."/>
        </authorList>
    </citation>
    <scope>NUCLEOTIDE SEQUENCE [LARGE SCALE GENOMIC DNA]</scope>
    <source>
        <strain evidence="2">RS5460</strain>
    </source>
</reference>
<dbReference type="Proteomes" id="UP001328107">
    <property type="component" value="Unassembled WGS sequence"/>
</dbReference>
<dbReference type="EMBL" id="BTRK01000003">
    <property type="protein sequence ID" value="GMR43898.1"/>
    <property type="molecule type" value="Genomic_DNA"/>
</dbReference>
<sequence>TGSCVGTTDNVNCVNWVRNGFCTNPGYTDATKRLYCCTACANVTPTTTCGVIYTANGIVVNATPSTDPAAVLPITQTPP</sequence>
<dbReference type="AlphaFoldDB" id="A0AAN4ZMD9"/>
<accession>A0AAN4ZMD9</accession>
<evidence type="ECO:0000313" key="2">
    <source>
        <dbReference type="Proteomes" id="UP001328107"/>
    </source>
</evidence>
<evidence type="ECO:0008006" key="3">
    <source>
        <dbReference type="Google" id="ProtNLM"/>
    </source>
</evidence>